<evidence type="ECO:0000313" key="4">
    <source>
        <dbReference type="Proteomes" id="UP001523369"/>
    </source>
</evidence>
<dbReference type="NCBIfam" id="TIGR00254">
    <property type="entry name" value="GGDEF"/>
    <property type="match status" value="1"/>
</dbReference>
<dbReference type="Pfam" id="PF00990">
    <property type="entry name" value="GGDEF"/>
    <property type="match status" value="1"/>
</dbReference>
<keyword evidence="4" id="KW-1185">Reference proteome</keyword>
<dbReference type="PROSITE" id="PS50887">
    <property type="entry name" value="GGDEF"/>
    <property type="match status" value="1"/>
</dbReference>
<keyword evidence="1" id="KW-0812">Transmembrane</keyword>
<feature type="transmembrane region" description="Helical" evidence="1">
    <location>
        <begin position="289"/>
        <end position="308"/>
    </location>
</feature>
<feature type="transmembrane region" description="Helical" evidence="1">
    <location>
        <begin position="182"/>
        <end position="203"/>
    </location>
</feature>
<comment type="caution">
    <text evidence="3">The sequence shown here is derived from an EMBL/GenBank/DDBJ whole genome shotgun (WGS) entry which is preliminary data.</text>
</comment>
<feature type="transmembrane region" description="Helical" evidence="1">
    <location>
        <begin position="27"/>
        <end position="46"/>
    </location>
</feature>
<name>A0ABT1DGZ8_9ACTN</name>
<dbReference type="EMBL" id="JAMYJR010000003">
    <property type="protein sequence ID" value="MCO8270113.1"/>
    <property type="molecule type" value="Genomic_DNA"/>
</dbReference>
<evidence type="ECO:0000256" key="1">
    <source>
        <dbReference type="SAM" id="Phobius"/>
    </source>
</evidence>
<dbReference type="Gene3D" id="3.30.70.270">
    <property type="match status" value="1"/>
</dbReference>
<reference evidence="3 4" key="1">
    <citation type="submission" date="2022-06" db="EMBL/GenBank/DDBJ databases">
        <title>New Species of the Genus Actinoplanes, ActinopZanes ferrugineus.</title>
        <authorList>
            <person name="Ding P."/>
        </authorList>
    </citation>
    <scope>NUCLEOTIDE SEQUENCE [LARGE SCALE GENOMIC DNA]</scope>
    <source>
        <strain evidence="3 4">TRM88003</strain>
    </source>
</reference>
<dbReference type="SMART" id="SM00267">
    <property type="entry name" value="GGDEF"/>
    <property type="match status" value="1"/>
</dbReference>
<feature type="transmembrane region" description="Helical" evidence="1">
    <location>
        <begin position="261"/>
        <end position="283"/>
    </location>
</feature>
<proteinExistence type="predicted"/>
<dbReference type="InterPro" id="IPR050469">
    <property type="entry name" value="Diguanylate_Cyclase"/>
</dbReference>
<keyword evidence="1" id="KW-0472">Membrane</keyword>
<dbReference type="PANTHER" id="PTHR45138">
    <property type="entry name" value="REGULATORY COMPONENTS OF SENSORY TRANSDUCTION SYSTEM"/>
    <property type="match status" value="1"/>
</dbReference>
<feature type="transmembrane region" description="Helical" evidence="1">
    <location>
        <begin position="92"/>
        <end position="108"/>
    </location>
</feature>
<sequence length="486" mass="51952">MPIVFAVAAALAIAVYQFVPDSPWWVGGGQLAVGYAGVAAVLVGASRLPRRDRLPWRLFAAGLAANVTGIGIGVLSTEVWHLVDLPTPADPFYLLLYPFCAAGLAVLIRRRETGRDWTAMIDATTITTGFGLLAWVYVIAPSAEGGRITMLGEATQAAYPIGDLIMIAMMTRLLRGSGTRGVPFWLLTGSMGAFLLGDTVWVVMGNLIDQGVPVEGIGWLNRALESIFLVAFSLFGAAALHRDARSLGAPAGPSVARLGRVHLALLTLASLVAPALLAVQLAQGDVHNGMAIVVASAALFLLVVTRMAQLVRQVERQAQQVRELARRDELTGLPNRRAWNDELPRALENARRDGRPVSVAVLDLDRFKQFNDTYGHPAGDRLLKAAAAAWHGHLRTVDTLARYGGEEFVVLLPDATEDETREALNRARAATPLGQTFSAGIAVWDGAETSDQLIERADAALYQAKNAGRDQIIAAANRPAAAAARK</sequence>
<dbReference type="InterPro" id="IPR029787">
    <property type="entry name" value="Nucleotide_cyclase"/>
</dbReference>
<dbReference type="InterPro" id="IPR043128">
    <property type="entry name" value="Rev_trsase/Diguanyl_cyclase"/>
</dbReference>
<dbReference type="PANTHER" id="PTHR45138:SF9">
    <property type="entry name" value="DIGUANYLATE CYCLASE DGCM-RELATED"/>
    <property type="match status" value="1"/>
</dbReference>
<accession>A0ABT1DGZ8</accession>
<feature type="domain" description="GGDEF" evidence="2">
    <location>
        <begin position="355"/>
        <end position="477"/>
    </location>
</feature>
<evidence type="ECO:0000259" key="2">
    <source>
        <dbReference type="PROSITE" id="PS50887"/>
    </source>
</evidence>
<feature type="transmembrane region" description="Helical" evidence="1">
    <location>
        <begin position="120"/>
        <end position="137"/>
    </location>
</feature>
<gene>
    <name evidence="3" type="ORF">M1L60_05840</name>
</gene>
<organism evidence="3 4">
    <name type="scientific">Paractinoplanes aksuensis</name>
    <dbReference type="NCBI Taxonomy" id="2939490"/>
    <lineage>
        <taxon>Bacteria</taxon>
        <taxon>Bacillati</taxon>
        <taxon>Actinomycetota</taxon>
        <taxon>Actinomycetes</taxon>
        <taxon>Micromonosporales</taxon>
        <taxon>Micromonosporaceae</taxon>
        <taxon>Paractinoplanes</taxon>
    </lineage>
</organism>
<dbReference type="InterPro" id="IPR000160">
    <property type="entry name" value="GGDEF_dom"/>
</dbReference>
<feature type="transmembrane region" description="Helical" evidence="1">
    <location>
        <begin position="157"/>
        <end position="175"/>
    </location>
</feature>
<dbReference type="SUPFAM" id="SSF55073">
    <property type="entry name" value="Nucleotide cyclase"/>
    <property type="match status" value="1"/>
</dbReference>
<protein>
    <submittedName>
        <fullName evidence="3">Diguanylate cyclase</fullName>
    </submittedName>
</protein>
<dbReference type="CDD" id="cd01949">
    <property type="entry name" value="GGDEF"/>
    <property type="match status" value="1"/>
</dbReference>
<feature type="transmembrane region" description="Helical" evidence="1">
    <location>
        <begin position="58"/>
        <end position="80"/>
    </location>
</feature>
<dbReference type="Proteomes" id="UP001523369">
    <property type="component" value="Unassembled WGS sequence"/>
</dbReference>
<keyword evidence="1" id="KW-1133">Transmembrane helix</keyword>
<evidence type="ECO:0000313" key="3">
    <source>
        <dbReference type="EMBL" id="MCO8270113.1"/>
    </source>
</evidence>
<dbReference type="RefSeq" id="WP_253236240.1">
    <property type="nucleotide sequence ID" value="NZ_JAMYJR010000003.1"/>
</dbReference>
<feature type="transmembrane region" description="Helical" evidence="1">
    <location>
        <begin position="223"/>
        <end position="240"/>
    </location>
</feature>